<proteinExistence type="predicted"/>
<keyword evidence="1" id="KW-0812">Transmembrane</keyword>
<protein>
    <submittedName>
        <fullName evidence="2">Uncharacterized protein</fullName>
    </submittedName>
</protein>
<sequence length="53" mass="5834">MEAPLSGNHRLTKTSVPSGVVSMKVLLCMAELYAAWLRAARFRAAVARPFRSD</sequence>
<organism evidence="2 3">
    <name type="scientific">Terrabacter ginsenosidimutans</name>
    <dbReference type="NCBI Taxonomy" id="490575"/>
    <lineage>
        <taxon>Bacteria</taxon>
        <taxon>Bacillati</taxon>
        <taxon>Actinomycetota</taxon>
        <taxon>Actinomycetes</taxon>
        <taxon>Micrococcales</taxon>
        <taxon>Intrasporangiaceae</taxon>
        <taxon>Terrabacter</taxon>
    </lineage>
</organism>
<feature type="transmembrane region" description="Helical" evidence="1">
    <location>
        <begin position="20"/>
        <end position="39"/>
    </location>
</feature>
<keyword evidence="1" id="KW-0472">Membrane</keyword>
<keyword evidence="3" id="KW-1185">Reference proteome</keyword>
<keyword evidence="1" id="KW-1133">Transmembrane helix</keyword>
<evidence type="ECO:0000313" key="3">
    <source>
        <dbReference type="Proteomes" id="UP001501468"/>
    </source>
</evidence>
<evidence type="ECO:0000256" key="1">
    <source>
        <dbReference type="SAM" id="Phobius"/>
    </source>
</evidence>
<accession>A0ABP7CPW3</accession>
<comment type="caution">
    <text evidence="2">The sequence shown here is derived from an EMBL/GenBank/DDBJ whole genome shotgun (WGS) entry which is preliminary data.</text>
</comment>
<name>A0ABP7CPW3_9MICO</name>
<gene>
    <name evidence="2" type="ORF">GCM10022399_08500</name>
</gene>
<reference evidence="3" key="1">
    <citation type="journal article" date="2019" name="Int. J. Syst. Evol. Microbiol.">
        <title>The Global Catalogue of Microorganisms (GCM) 10K type strain sequencing project: providing services to taxonomists for standard genome sequencing and annotation.</title>
        <authorList>
            <consortium name="The Broad Institute Genomics Platform"/>
            <consortium name="The Broad Institute Genome Sequencing Center for Infectious Disease"/>
            <person name="Wu L."/>
            <person name="Ma J."/>
        </authorList>
    </citation>
    <scope>NUCLEOTIDE SEQUENCE [LARGE SCALE GENOMIC DNA]</scope>
    <source>
        <strain evidence="3">JCM 17125</strain>
    </source>
</reference>
<dbReference type="EMBL" id="BAABDC010000001">
    <property type="protein sequence ID" value="GAA3694236.1"/>
    <property type="molecule type" value="Genomic_DNA"/>
</dbReference>
<dbReference type="Proteomes" id="UP001501468">
    <property type="component" value="Unassembled WGS sequence"/>
</dbReference>
<evidence type="ECO:0000313" key="2">
    <source>
        <dbReference type="EMBL" id="GAA3694236.1"/>
    </source>
</evidence>